<keyword evidence="2" id="KW-1185">Reference proteome</keyword>
<organism evidence="1 2">
    <name type="scientific">Kingdonia uniflora</name>
    <dbReference type="NCBI Taxonomy" id="39325"/>
    <lineage>
        <taxon>Eukaryota</taxon>
        <taxon>Viridiplantae</taxon>
        <taxon>Streptophyta</taxon>
        <taxon>Embryophyta</taxon>
        <taxon>Tracheophyta</taxon>
        <taxon>Spermatophyta</taxon>
        <taxon>Magnoliopsida</taxon>
        <taxon>Ranunculales</taxon>
        <taxon>Circaeasteraceae</taxon>
        <taxon>Kingdonia</taxon>
    </lineage>
</organism>
<proteinExistence type="predicted"/>
<comment type="caution">
    <text evidence="1">The sequence shown here is derived from an EMBL/GenBank/DDBJ whole genome shotgun (WGS) entry which is preliminary data.</text>
</comment>
<protein>
    <submittedName>
        <fullName evidence="1">Uncharacterized protein</fullName>
    </submittedName>
</protein>
<reference evidence="1 2" key="1">
    <citation type="journal article" date="2020" name="IScience">
        <title>Genome Sequencing of the Endangered Kingdonia uniflora (Circaeasteraceae, Ranunculales) Reveals Potential Mechanisms of Evolutionary Specialization.</title>
        <authorList>
            <person name="Sun Y."/>
            <person name="Deng T."/>
            <person name="Zhang A."/>
            <person name="Moore M.J."/>
            <person name="Landis J.B."/>
            <person name="Lin N."/>
            <person name="Zhang H."/>
            <person name="Zhang X."/>
            <person name="Huang J."/>
            <person name="Zhang X."/>
            <person name="Sun H."/>
            <person name="Wang H."/>
        </authorList>
    </citation>
    <scope>NUCLEOTIDE SEQUENCE [LARGE SCALE GENOMIC DNA]</scope>
    <source>
        <strain evidence="1">TB1705</strain>
        <tissue evidence="1">Leaf</tissue>
    </source>
</reference>
<dbReference type="Proteomes" id="UP000541444">
    <property type="component" value="Unassembled WGS sequence"/>
</dbReference>
<gene>
    <name evidence="1" type="ORF">GIB67_011777</name>
</gene>
<dbReference type="OrthoDB" id="1895122at2759"/>
<dbReference type="EMBL" id="JACGCM010000452">
    <property type="protein sequence ID" value="KAF6171880.1"/>
    <property type="molecule type" value="Genomic_DNA"/>
</dbReference>
<accession>A0A7J7NXS1</accession>
<evidence type="ECO:0000313" key="2">
    <source>
        <dbReference type="Proteomes" id="UP000541444"/>
    </source>
</evidence>
<name>A0A7J7NXS1_9MAGN</name>
<evidence type="ECO:0000313" key="1">
    <source>
        <dbReference type="EMBL" id="KAF6171880.1"/>
    </source>
</evidence>
<dbReference type="AlphaFoldDB" id="A0A7J7NXS1"/>
<sequence>MLDLNSRSDIPDSWSVRLVKMHNHHASRRRPIDEEIEEFKASISGRAPIDEGNDVEVLDVITEAPLSMVLSAKEVAATRRRRTIIIEDSDEEEAVWGEKGDVGPSGGGEGDKVRRVRLGIIWNLRIINALPKVFPFTVYTFCAFYISNNIKATLESTRIAFWMATEALTTIYFDKHMNYIRNTDPVGLQYILSIPKETWSNLYIPKSRYGVAYINYAKSWNNVIVKVRDLLIHVFIEELR</sequence>